<organism evidence="1">
    <name type="scientific">Drosophila melanogaster</name>
    <name type="common">Fruit fly</name>
    <dbReference type="NCBI Taxonomy" id="7227"/>
    <lineage>
        <taxon>Eukaryota</taxon>
        <taxon>Metazoa</taxon>
        <taxon>Ecdysozoa</taxon>
        <taxon>Arthropoda</taxon>
        <taxon>Hexapoda</taxon>
        <taxon>Insecta</taxon>
        <taxon>Pterygota</taxon>
        <taxon>Neoptera</taxon>
        <taxon>Endopterygota</taxon>
        <taxon>Diptera</taxon>
        <taxon>Brachycera</taxon>
        <taxon>Muscomorpha</taxon>
        <taxon>Ephydroidea</taxon>
        <taxon>Drosophilidae</taxon>
        <taxon>Drosophila</taxon>
        <taxon>Sophophora</taxon>
    </lineage>
</organism>
<proteinExistence type="predicted"/>
<dbReference type="AlphaFoldDB" id="Q6IIZ2"/>
<dbReference type="EMBL" id="BK002924">
    <property type="protein sequence ID" value="DAA04429.1"/>
    <property type="molecule type" value="Genomic_DNA"/>
</dbReference>
<accession>Q6IIZ2</accession>
<sequence>MARRRWQEQRIQAAIPSPGAWVRAADQETRNYHPNKAKTSRPIYVQTIAIICNSRCSRAFSEIERVNSARKVNKNLMLNAYRFHHHHLHLHLHFHQKSKPNSPNSSGNSIHLFLVEKRASKEKARSLRWGDGDLIADSRMTLHTRQKLPHFGGLITGFGCLRSVRICKSNKE</sequence>
<name>Q6IIZ2_DROME</name>
<reference evidence="1" key="1">
    <citation type="journal article" date="2003" name="Genome Biol.">
        <title>An integrated gene annotation and transcriptional profiling approach towards the full gene content of the Drosophila genome.</title>
        <authorList>
            <person name="Hild M."/>
            <person name="Beckmann B."/>
            <person name="Haas S.A."/>
            <person name="Koch B."/>
            <person name="Solovyev V."/>
            <person name="Busold C."/>
            <person name="Fellenberg K."/>
            <person name="Boutros M."/>
            <person name="Vingron M."/>
            <person name="Sauer F."/>
            <person name="Hoheisel J.D."/>
            <person name="Paro R."/>
        </authorList>
    </citation>
    <scope>NUCLEOTIDE SEQUENCE</scope>
</reference>
<evidence type="ECO:0000313" key="1">
    <source>
        <dbReference type="EMBL" id="DAA04429.1"/>
    </source>
</evidence>
<gene>
    <name evidence="1" type="ORF">HDC16478</name>
</gene>
<protein>
    <submittedName>
        <fullName evidence="1">HDC16478</fullName>
    </submittedName>
</protein>